<dbReference type="Proteomes" id="UP000017819">
    <property type="component" value="Unassembled WGS sequence"/>
</dbReference>
<feature type="domain" description="HpcH/HpaI aldolase/citrate lyase" evidence="4">
    <location>
        <begin position="2"/>
        <end position="171"/>
    </location>
</feature>
<dbReference type="InterPro" id="IPR040442">
    <property type="entry name" value="Pyrv_kinase-like_dom_sf"/>
</dbReference>
<dbReference type="RefSeq" id="WP_023432304.1">
    <property type="nucleotide sequence ID" value="NZ_AWXZ01000029.1"/>
</dbReference>
<dbReference type="GO" id="GO:0046872">
    <property type="term" value="F:metal ion binding"/>
    <property type="evidence" value="ECO:0007669"/>
    <property type="project" value="UniProtKB-KW"/>
</dbReference>
<dbReference type="AlphaFoldDB" id="V4RFD1"/>
<dbReference type="InterPro" id="IPR015813">
    <property type="entry name" value="Pyrv/PenolPyrv_kinase-like_dom"/>
</dbReference>
<dbReference type="PANTHER" id="PTHR30502">
    <property type="entry name" value="2-KETO-3-DEOXY-L-RHAMNONATE ALDOLASE"/>
    <property type="match status" value="1"/>
</dbReference>
<dbReference type="EMBL" id="AWXZ01000029">
    <property type="protein sequence ID" value="ESR24851.1"/>
    <property type="molecule type" value="Genomic_DNA"/>
</dbReference>
<dbReference type="PATRIC" id="fig|631454.5.peg.2143"/>
<proteinExistence type="predicted"/>
<dbReference type="EC" id="4.1.2.-" evidence="5"/>
<evidence type="ECO:0000259" key="4">
    <source>
        <dbReference type="Pfam" id="PF03328"/>
    </source>
</evidence>
<dbReference type="GO" id="GO:0016832">
    <property type="term" value="F:aldehyde-lyase activity"/>
    <property type="evidence" value="ECO:0007669"/>
    <property type="project" value="TreeGrafter"/>
</dbReference>
<dbReference type="eggNOG" id="COG3836">
    <property type="taxonomic scope" value="Bacteria"/>
</dbReference>
<evidence type="ECO:0000256" key="2">
    <source>
        <dbReference type="ARBA" id="ARBA00023239"/>
    </source>
</evidence>
<dbReference type="STRING" id="631454.N177_2174"/>
<keyword evidence="1" id="KW-0479">Metal-binding</keyword>
<keyword evidence="2 5" id="KW-0456">Lyase</keyword>
<dbReference type="PANTHER" id="PTHR30502:SF4">
    <property type="entry name" value="5-KETO-4-DEOXY-D-GLUCARATE ALDOLASE"/>
    <property type="match status" value="1"/>
</dbReference>
<protein>
    <submittedName>
        <fullName evidence="5">2,4-dihydroxyhept-2-ene-1,7-dioic acid aldolase</fullName>
        <ecNumber evidence="5">4.1.2.-</ecNumber>
    </submittedName>
</protein>
<evidence type="ECO:0000256" key="1">
    <source>
        <dbReference type="ARBA" id="ARBA00022723"/>
    </source>
</evidence>
<accession>V4RFD1</accession>
<evidence type="ECO:0000313" key="5">
    <source>
        <dbReference type="EMBL" id="ESR24851.1"/>
    </source>
</evidence>
<organism evidence="5 6">
    <name type="scientific">Lutibaculum baratangense AMV1</name>
    <dbReference type="NCBI Taxonomy" id="631454"/>
    <lineage>
        <taxon>Bacteria</taxon>
        <taxon>Pseudomonadati</taxon>
        <taxon>Pseudomonadota</taxon>
        <taxon>Alphaproteobacteria</taxon>
        <taxon>Hyphomicrobiales</taxon>
        <taxon>Tepidamorphaceae</taxon>
        <taxon>Lutibaculum</taxon>
    </lineage>
</organism>
<dbReference type="Pfam" id="PF03328">
    <property type="entry name" value="HpcH_HpaI"/>
    <property type="match status" value="1"/>
</dbReference>
<dbReference type="GO" id="GO:0005737">
    <property type="term" value="C:cytoplasm"/>
    <property type="evidence" value="ECO:0007669"/>
    <property type="project" value="TreeGrafter"/>
</dbReference>
<name>V4RFD1_9HYPH</name>
<reference evidence="5 6" key="1">
    <citation type="journal article" date="2014" name="Genome Announc.">
        <title>Draft Genome Sequence of Lutibaculum baratangense Strain AMV1T, Isolated from a Mud Volcano in Andamans, India.</title>
        <authorList>
            <person name="Singh A."/>
            <person name="Sreenivas A."/>
            <person name="Sathyanarayana Reddy G."/>
            <person name="Pinnaka A.K."/>
            <person name="Shivaji S."/>
        </authorList>
    </citation>
    <scope>NUCLEOTIDE SEQUENCE [LARGE SCALE GENOMIC DNA]</scope>
    <source>
        <strain evidence="5 6">AMV1</strain>
    </source>
</reference>
<sequence length="184" mass="19312">MRPAWNDKVLIKRMLDVGAQTVLVPFVQSAEEAAAAVAATRFPPEGIRGVAGATRASRFGLTSDYFEVANREICVLVQLETTDALDRLEAIAAVEGVDGVFIGPSDLAASMGHLGKAGAEPVQEALRRSAERIAATGKAAGILATTAEDAVRYRGWGYQFVAGAVDLGLLLRGARSVLSAMRQG</sequence>
<comment type="catalytic activity">
    <reaction evidence="3">
        <text>D-glyceraldehyde + pyruvate = 2-dehydro-3-deoxy-L-galactonate</text>
        <dbReference type="Rhea" id="RHEA:80055"/>
        <dbReference type="ChEBI" id="CHEBI:15361"/>
        <dbReference type="ChEBI" id="CHEBI:17378"/>
        <dbReference type="ChEBI" id="CHEBI:75545"/>
    </reaction>
</comment>
<dbReference type="Gene3D" id="3.20.20.60">
    <property type="entry name" value="Phosphoenolpyruvate-binding domains"/>
    <property type="match status" value="1"/>
</dbReference>
<dbReference type="SUPFAM" id="SSF51621">
    <property type="entry name" value="Phosphoenolpyruvate/pyruvate domain"/>
    <property type="match status" value="1"/>
</dbReference>
<keyword evidence="6" id="KW-1185">Reference proteome</keyword>
<evidence type="ECO:0000256" key="3">
    <source>
        <dbReference type="ARBA" id="ARBA00045074"/>
    </source>
</evidence>
<evidence type="ECO:0000313" key="6">
    <source>
        <dbReference type="Proteomes" id="UP000017819"/>
    </source>
</evidence>
<dbReference type="InterPro" id="IPR005000">
    <property type="entry name" value="Aldolase/citrate-lyase_domain"/>
</dbReference>
<gene>
    <name evidence="5" type="ORF">N177_2174</name>
</gene>
<dbReference type="InterPro" id="IPR050251">
    <property type="entry name" value="HpcH-HpaI_aldolase"/>
</dbReference>
<comment type="caution">
    <text evidence="5">The sequence shown here is derived from an EMBL/GenBank/DDBJ whole genome shotgun (WGS) entry which is preliminary data.</text>
</comment>